<feature type="signal peptide" evidence="1">
    <location>
        <begin position="1"/>
        <end position="17"/>
    </location>
</feature>
<protein>
    <recommendedName>
        <fullName evidence="4">Lipoprotein</fullName>
    </recommendedName>
</protein>
<keyword evidence="1" id="KW-0732">Signal</keyword>
<gene>
    <name evidence="2" type="ORF">KSS89_07555</name>
</gene>
<accession>A0ABX8MX84</accession>
<organism evidence="2 3">
    <name type="scientific">Pseudomonas sessilinigenes</name>
    <dbReference type="NCBI Taxonomy" id="658629"/>
    <lineage>
        <taxon>Bacteria</taxon>
        <taxon>Pseudomonadati</taxon>
        <taxon>Pseudomonadota</taxon>
        <taxon>Gammaproteobacteria</taxon>
        <taxon>Pseudomonadales</taxon>
        <taxon>Pseudomonadaceae</taxon>
        <taxon>Pseudomonas</taxon>
    </lineage>
</organism>
<dbReference type="RefSeq" id="WP_068582203.1">
    <property type="nucleotide sequence ID" value="NZ_CP027706.1"/>
</dbReference>
<feature type="chain" id="PRO_5046956397" description="Lipoprotein" evidence="1">
    <location>
        <begin position="18"/>
        <end position="224"/>
    </location>
</feature>
<evidence type="ECO:0000256" key="1">
    <source>
        <dbReference type="SAM" id="SignalP"/>
    </source>
</evidence>
<dbReference type="PROSITE" id="PS51257">
    <property type="entry name" value="PROKAR_LIPOPROTEIN"/>
    <property type="match status" value="1"/>
</dbReference>
<keyword evidence="3" id="KW-1185">Reference proteome</keyword>
<evidence type="ECO:0000313" key="2">
    <source>
        <dbReference type="EMBL" id="QXH43682.1"/>
    </source>
</evidence>
<evidence type="ECO:0000313" key="3">
    <source>
        <dbReference type="Proteomes" id="UP000693952"/>
    </source>
</evidence>
<sequence length="224" mass="24397">MRTARSLLCFALLPLFAGCQVLPLFNDQPSAPSMAGLTRMQGELSAADGQLLFKPCSEDRRYVITDGGGTSVLQEAATLAEKQGKLFADLRGKFSASGSGDGQLDLRQLYRVERSSACGDPNFQRLILRASGKNPVWNVDVSTRGMMIERVGQPTLALPYLEEQLGDGRFNLTSEANHQRVELWVAPQRCVDSVTGSVQHLSAELRVDGQVQRGCGYFGASRND</sequence>
<dbReference type="Proteomes" id="UP000693952">
    <property type="component" value="Chromosome"/>
</dbReference>
<proteinExistence type="predicted"/>
<evidence type="ECO:0008006" key="4">
    <source>
        <dbReference type="Google" id="ProtNLM"/>
    </source>
</evidence>
<dbReference type="EMBL" id="CP077074">
    <property type="protein sequence ID" value="QXH43682.1"/>
    <property type="molecule type" value="Genomic_DNA"/>
</dbReference>
<name>A0ABX8MX84_9PSED</name>
<reference evidence="2" key="1">
    <citation type="submission" date="2021-06" db="EMBL/GenBank/DDBJ databases">
        <title>Updating the genus Pseudomonas: Description of 43 new species and partition of the Pseudomonas putida group.</title>
        <authorList>
            <person name="Girard L."/>
            <person name="Lood C."/>
            <person name="Vandamme P."/>
            <person name="Rokni-Zadeh H."/>
            <person name="van Noort V."/>
            <person name="Hofte M."/>
            <person name="Lavigne R."/>
            <person name="De Mot R."/>
        </authorList>
    </citation>
    <scope>NUCLEOTIDE SEQUENCE</scope>
    <source>
        <strain evidence="2">CMR12a</strain>
    </source>
</reference>